<dbReference type="EC" id="1.1.1.25" evidence="2 7"/>
<dbReference type="SUPFAM" id="SSF53223">
    <property type="entry name" value="Aminoacid dehydrogenase-like, N-terminal domain"/>
    <property type="match status" value="1"/>
</dbReference>
<comment type="function">
    <text evidence="7">Involved in the biosynthesis of the chorismate, which leads to the biosynthesis of aromatic amino acids. Catalyzes the reversible NADPH linked reduction of 3-dehydroshikimate (DHSA) to yield shikimate (SA).</text>
</comment>
<feature type="binding site" evidence="7">
    <location>
        <position position="261"/>
    </location>
    <ligand>
        <name>shikimate</name>
        <dbReference type="ChEBI" id="CHEBI:36208"/>
    </ligand>
</feature>
<feature type="domain" description="SDH C-terminal" evidence="9">
    <location>
        <begin position="254"/>
        <end position="281"/>
    </location>
</feature>
<organism evidence="10 11">
    <name type="scientific">Levilactobacillus zymae</name>
    <dbReference type="NCBI Taxonomy" id="267363"/>
    <lineage>
        <taxon>Bacteria</taxon>
        <taxon>Bacillati</taxon>
        <taxon>Bacillota</taxon>
        <taxon>Bacilli</taxon>
        <taxon>Lactobacillales</taxon>
        <taxon>Lactobacillaceae</taxon>
        <taxon>Levilactobacillus</taxon>
    </lineage>
</organism>
<feature type="domain" description="Shikimate dehydrogenase substrate binding N-terminal" evidence="8">
    <location>
        <begin position="12"/>
        <end position="93"/>
    </location>
</feature>
<dbReference type="Proteomes" id="UP000321794">
    <property type="component" value="Unassembled WGS sequence"/>
</dbReference>
<dbReference type="InterPro" id="IPR011342">
    <property type="entry name" value="Shikimate_DH"/>
</dbReference>
<dbReference type="Pfam" id="PF08501">
    <property type="entry name" value="Shikimate_dh_N"/>
    <property type="match status" value="1"/>
</dbReference>
<dbReference type="RefSeq" id="WP_057731856.1">
    <property type="nucleotide sequence ID" value="NZ_BJZK01000012.1"/>
</dbReference>
<dbReference type="PANTHER" id="PTHR21089:SF1">
    <property type="entry name" value="BIFUNCTIONAL 3-DEHYDROQUINATE DEHYDRATASE_SHIKIMATE DEHYDROGENASE, CHLOROPLASTIC"/>
    <property type="match status" value="1"/>
</dbReference>
<comment type="similarity">
    <text evidence="7">Belongs to the shikimate dehydrogenase family.</text>
</comment>
<evidence type="ECO:0000313" key="10">
    <source>
        <dbReference type="EMBL" id="GEO72034.1"/>
    </source>
</evidence>
<dbReference type="InterPro" id="IPR022893">
    <property type="entry name" value="Shikimate_DH_fam"/>
</dbReference>
<dbReference type="HAMAP" id="MF_00222">
    <property type="entry name" value="Shikimate_DH_AroE"/>
    <property type="match status" value="1"/>
</dbReference>
<evidence type="ECO:0000256" key="6">
    <source>
        <dbReference type="ARBA" id="ARBA00023141"/>
    </source>
</evidence>
<protein>
    <recommendedName>
        <fullName evidence="2 7">Shikimate dehydrogenase (NADP(+))</fullName>
        <shortName evidence="7">SDH</shortName>
        <ecNumber evidence="2 7">1.1.1.25</ecNumber>
    </recommendedName>
</protein>
<dbReference type="EMBL" id="BJZK01000012">
    <property type="protein sequence ID" value="GEO72034.1"/>
    <property type="molecule type" value="Genomic_DNA"/>
</dbReference>
<keyword evidence="6 7" id="KW-0057">Aromatic amino acid biosynthesis</keyword>
<dbReference type="NCBIfam" id="TIGR00507">
    <property type="entry name" value="aroE"/>
    <property type="match status" value="1"/>
</dbReference>
<keyword evidence="4 7" id="KW-0521">NADP</keyword>
<evidence type="ECO:0000259" key="8">
    <source>
        <dbReference type="Pfam" id="PF08501"/>
    </source>
</evidence>
<comment type="caution">
    <text evidence="10">The sequence shown here is derived from an EMBL/GenBank/DDBJ whole genome shotgun (WGS) entry which is preliminary data.</text>
</comment>
<evidence type="ECO:0000313" key="11">
    <source>
        <dbReference type="Proteomes" id="UP000321794"/>
    </source>
</evidence>
<dbReference type="NCBIfam" id="NF001319">
    <property type="entry name" value="PRK00258.3-3"/>
    <property type="match status" value="1"/>
</dbReference>
<dbReference type="InterPro" id="IPR041121">
    <property type="entry name" value="SDH_C"/>
</dbReference>
<evidence type="ECO:0000256" key="3">
    <source>
        <dbReference type="ARBA" id="ARBA00022605"/>
    </source>
</evidence>
<keyword evidence="5 7" id="KW-0560">Oxidoreductase</keyword>
<feature type="binding site" evidence="7">
    <location>
        <begin position="19"/>
        <end position="21"/>
    </location>
    <ligand>
        <name>shikimate</name>
        <dbReference type="ChEBI" id="CHEBI:36208"/>
    </ligand>
</feature>
<feature type="binding site" evidence="7">
    <location>
        <position position="231"/>
    </location>
    <ligand>
        <name>NADP(+)</name>
        <dbReference type="ChEBI" id="CHEBI:58349"/>
    </ligand>
</feature>
<evidence type="ECO:0000256" key="1">
    <source>
        <dbReference type="ARBA" id="ARBA00004871"/>
    </source>
</evidence>
<reference evidence="10 11" key="1">
    <citation type="submission" date="2019-07" db="EMBL/GenBank/DDBJ databases">
        <title>Whole genome shotgun sequence of Lactobacillus zymae NBRC 107157.</title>
        <authorList>
            <person name="Hosoyama A."/>
            <person name="Uohara A."/>
            <person name="Ohji S."/>
            <person name="Ichikawa N."/>
        </authorList>
    </citation>
    <scope>NUCLEOTIDE SEQUENCE [LARGE SCALE GENOMIC DNA]</scope>
    <source>
        <strain evidence="10 11">NBRC 107157</strain>
    </source>
</reference>
<evidence type="ECO:0000256" key="7">
    <source>
        <dbReference type="HAMAP-Rule" id="MF_00222"/>
    </source>
</evidence>
<name>A0ABQ0WW15_9LACO</name>
<feature type="binding site" evidence="7">
    <location>
        <position position="91"/>
    </location>
    <ligand>
        <name>shikimate</name>
        <dbReference type="ChEBI" id="CHEBI:36208"/>
    </ligand>
</feature>
<keyword evidence="3 7" id="KW-0028">Amino-acid biosynthesis</keyword>
<feature type="binding site" evidence="7">
    <location>
        <position position="66"/>
    </location>
    <ligand>
        <name>shikimate</name>
        <dbReference type="ChEBI" id="CHEBI:36208"/>
    </ligand>
</feature>
<comment type="pathway">
    <text evidence="1 7">Metabolic intermediate biosynthesis; chorismate biosynthesis; chorismate from D-erythrose 4-phosphate and phosphoenolpyruvate: step 4/7.</text>
</comment>
<dbReference type="SUPFAM" id="SSF51735">
    <property type="entry name" value="NAD(P)-binding Rossmann-fold domains"/>
    <property type="match status" value="1"/>
</dbReference>
<proteinExistence type="inferred from homology"/>
<accession>A0ABQ0WW15</accession>
<feature type="binding site" evidence="7">
    <location>
        <position position="106"/>
    </location>
    <ligand>
        <name>shikimate</name>
        <dbReference type="ChEBI" id="CHEBI:36208"/>
    </ligand>
</feature>
<keyword evidence="11" id="KW-1185">Reference proteome</keyword>
<evidence type="ECO:0000259" key="9">
    <source>
        <dbReference type="Pfam" id="PF18317"/>
    </source>
</evidence>
<feature type="binding site" evidence="7">
    <location>
        <position position="233"/>
    </location>
    <ligand>
        <name>shikimate</name>
        <dbReference type="ChEBI" id="CHEBI:36208"/>
    </ligand>
</feature>
<feature type="active site" description="Proton acceptor" evidence="7">
    <location>
        <position position="70"/>
    </location>
</feature>
<dbReference type="CDD" id="cd01065">
    <property type="entry name" value="NAD_bind_Shikimate_DH"/>
    <property type="match status" value="1"/>
</dbReference>
<dbReference type="InterPro" id="IPR046346">
    <property type="entry name" value="Aminoacid_DH-like_N_sf"/>
</dbReference>
<evidence type="ECO:0000256" key="4">
    <source>
        <dbReference type="ARBA" id="ARBA00022857"/>
    </source>
</evidence>
<dbReference type="InterPro" id="IPR036291">
    <property type="entry name" value="NAD(P)-bd_dom_sf"/>
</dbReference>
<evidence type="ECO:0000256" key="2">
    <source>
        <dbReference type="ARBA" id="ARBA00012962"/>
    </source>
</evidence>
<sequence>MINGKTQLFGFIAHPAHHSRSPRMHNLSFRHWGINARYLAFDVAPGNLPAAVAGIRSMGIAGVNLSMPFKQTVIPLLDELTPRAQRINAVNTIKNDHGRLIGDSTDGAGLFQNLQSRGLNLQGKRVVILGAGGAGKAIIAAALDYRLAQVDVFKRQTASYPAVATWVAGVSQNATTPLRLHPYEAVQTMCDLVAQADLVINATSVGMTTAGIPVPASVLAVLHPGQVVYDVIYQPLETEFLARARQKGCETHNGLGMLIWQGALAFQFWTGKPMPVPAVEADLLASLTTEDVPTTQRHAM</sequence>
<dbReference type="Gene3D" id="3.40.50.720">
    <property type="entry name" value="NAD(P)-binding Rossmann-like Domain"/>
    <property type="match status" value="1"/>
</dbReference>
<gene>
    <name evidence="10" type="primary">aroD1</name>
    <name evidence="7" type="synonym">aroE</name>
    <name evidence="10" type="ORF">LZY01_12020</name>
</gene>
<dbReference type="InterPro" id="IPR013708">
    <property type="entry name" value="Shikimate_DH-bd_N"/>
</dbReference>
<dbReference type="Gene3D" id="3.40.50.10860">
    <property type="entry name" value="Leucine Dehydrogenase, chain A, domain 1"/>
    <property type="match status" value="1"/>
</dbReference>
<feature type="binding site" evidence="7">
    <location>
        <position position="254"/>
    </location>
    <ligand>
        <name>NADP(+)</name>
        <dbReference type="ChEBI" id="CHEBI:58349"/>
    </ligand>
</feature>
<comment type="subunit">
    <text evidence="7">Homodimer.</text>
</comment>
<comment type="catalytic activity">
    <reaction evidence="7">
        <text>shikimate + NADP(+) = 3-dehydroshikimate + NADPH + H(+)</text>
        <dbReference type="Rhea" id="RHEA:17737"/>
        <dbReference type="ChEBI" id="CHEBI:15378"/>
        <dbReference type="ChEBI" id="CHEBI:16630"/>
        <dbReference type="ChEBI" id="CHEBI:36208"/>
        <dbReference type="ChEBI" id="CHEBI:57783"/>
        <dbReference type="ChEBI" id="CHEBI:58349"/>
        <dbReference type="EC" id="1.1.1.25"/>
    </reaction>
</comment>
<dbReference type="PANTHER" id="PTHR21089">
    <property type="entry name" value="SHIKIMATE DEHYDROGENASE"/>
    <property type="match status" value="1"/>
</dbReference>
<evidence type="ECO:0000256" key="5">
    <source>
        <dbReference type="ARBA" id="ARBA00023002"/>
    </source>
</evidence>
<dbReference type="Pfam" id="PF18317">
    <property type="entry name" value="SDH_C"/>
    <property type="match status" value="1"/>
</dbReference>
<comment type="caution">
    <text evidence="7">Lacks conserved residue(s) required for the propagation of feature annotation.</text>
</comment>
<feature type="binding site" evidence="7">
    <location>
        <begin position="130"/>
        <end position="134"/>
    </location>
    <ligand>
        <name>NADP(+)</name>
        <dbReference type="ChEBI" id="CHEBI:58349"/>
    </ligand>
</feature>